<dbReference type="SMART" id="SM00382">
    <property type="entry name" value="AAA"/>
    <property type="match status" value="1"/>
</dbReference>
<evidence type="ECO:0000256" key="1">
    <source>
        <dbReference type="ARBA" id="ARBA00004417"/>
    </source>
</evidence>
<dbReference type="InterPro" id="IPR003593">
    <property type="entry name" value="AAA+_ATPase"/>
</dbReference>
<evidence type="ECO:0000256" key="2">
    <source>
        <dbReference type="ARBA" id="ARBA00005417"/>
    </source>
</evidence>
<dbReference type="PROSITE" id="PS00211">
    <property type="entry name" value="ABC_TRANSPORTER_1"/>
    <property type="match status" value="1"/>
</dbReference>
<dbReference type="InterPro" id="IPR013563">
    <property type="entry name" value="Oligopep_ABC_C"/>
</dbReference>
<dbReference type="SUPFAM" id="SSF52540">
    <property type="entry name" value="P-loop containing nucleoside triphosphate hydrolases"/>
    <property type="match status" value="1"/>
</dbReference>
<dbReference type="Proteomes" id="UP000539175">
    <property type="component" value="Unassembled WGS sequence"/>
</dbReference>
<comment type="caution">
    <text evidence="9">The sequence shown here is derived from an EMBL/GenBank/DDBJ whole genome shotgun (WGS) entry which is preliminary data.</text>
</comment>
<evidence type="ECO:0000256" key="7">
    <source>
        <dbReference type="ARBA" id="ARBA00023136"/>
    </source>
</evidence>
<comment type="subcellular location">
    <subcellularLocation>
        <location evidence="1">Cell inner membrane</location>
        <topology evidence="1">Peripheral membrane protein</topology>
    </subcellularLocation>
</comment>
<dbReference type="InterPro" id="IPR050388">
    <property type="entry name" value="ABC_Ni/Peptide_Import"/>
</dbReference>
<comment type="similarity">
    <text evidence="2">Belongs to the ABC transporter superfamily.</text>
</comment>
<dbReference type="InterPro" id="IPR027417">
    <property type="entry name" value="P-loop_NTPase"/>
</dbReference>
<dbReference type="PANTHER" id="PTHR43297:SF2">
    <property type="entry name" value="DIPEPTIDE TRANSPORT ATP-BINDING PROTEIN DPPD"/>
    <property type="match status" value="1"/>
</dbReference>
<dbReference type="Pfam" id="PF00005">
    <property type="entry name" value="ABC_tran"/>
    <property type="match status" value="1"/>
</dbReference>
<dbReference type="FunFam" id="3.40.50.300:FF:000016">
    <property type="entry name" value="Oligopeptide ABC transporter ATP-binding component"/>
    <property type="match status" value="1"/>
</dbReference>
<dbReference type="EMBL" id="JACIIZ010000030">
    <property type="protein sequence ID" value="MBB6255315.1"/>
    <property type="molecule type" value="Genomic_DNA"/>
</dbReference>
<dbReference type="InterPro" id="IPR017871">
    <property type="entry name" value="ABC_transporter-like_CS"/>
</dbReference>
<evidence type="ECO:0000256" key="3">
    <source>
        <dbReference type="ARBA" id="ARBA00022448"/>
    </source>
</evidence>
<dbReference type="GO" id="GO:0005886">
    <property type="term" value="C:plasma membrane"/>
    <property type="evidence" value="ECO:0007669"/>
    <property type="project" value="UniProtKB-SubCell"/>
</dbReference>
<dbReference type="InterPro" id="IPR003439">
    <property type="entry name" value="ABC_transporter-like_ATP-bd"/>
</dbReference>
<keyword evidence="5" id="KW-0547">Nucleotide-binding</keyword>
<dbReference type="AlphaFoldDB" id="A0A7X0EGU9"/>
<dbReference type="GO" id="GO:0016887">
    <property type="term" value="F:ATP hydrolysis activity"/>
    <property type="evidence" value="ECO:0007669"/>
    <property type="project" value="InterPro"/>
</dbReference>
<name>A0A7X0EGU9_9PROT</name>
<organism evidence="9 10">
    <name type="scientific">Nitrospirillum iridis</name>
    <dbReference type="NCBI Taxonomy" id="765888"/>
    <lineage>
        <taxon>Bacteria</taxon>
        <taxon>Pseudomonadati</taxon>
        <taxon>Pseudomonadota</taxon>
        <taxon>Alphaproteobacteria</taxon>
        <taxon>Rhodospirillales</taxon>
        <taxon>Azospirillaceae</taxon>
        <taxon>Nitrospirillum</taxon>
    </lineage>
</organism>
<dbReference type="Gene3D" id="3.40.50.300">
    <property type="entry name" value="P-loop containing nucleotide triphosphate hydrolases"/>
    <property type="match status" value="1"/>
</dbReference>
<evidence type="ECO:0000256" key="6">
    <source>
        <dbReference type="ARBA" id="ARBA00022840"/>
    </source>
</evidence>
<keyword evidence="10" id="KW-1185">Reference proteome</keyword>
<accession>A0A7X0EGU9</accession>
<keyword evidence="7" id="KW-0472">Membrane</keyword>
<evidence type="ECO:0000256" key="4">
    <source>
        <dbReference type="ARBA" id="ARBA00022475"/>
    </source>
</evidence>
<evidence type="ECO:0000259" key="8">
    <source>
        <dbReference type="PROSITE" id="PS50893"/>
    </source>
</evidence>
<dbReference type="GO" id="GO:0055085">
    <property type="term" value="P:transmembrane transport"/>
    <property type="evidence" value="ECO:0007669"/>
    <property type="project" value="UniProtKB-ARBA"/>
</dbReference>
<dbReference type="PANTHER" id="PTHR43297">
    <property type="entry name" value="OLIGOPEPTIDE TRANSPORT ATP-BINDING PROTEIN APPD"/>
    <property type="match status" value="1"/>
</dbReference>
<keyword evidence="4" id="KW-1003">Cell membrane</keyword>
<dbReference type="CDD" id="cd03257">
    <property type="entry name" value="ABC_NikE_OppD_transporters"/>
    <property type="match status" value="1"/>
</dbReference>
<proteinExistence type="inferred from homology"/>
<dbReference type="NCBIfam" id="TIGR01727">
    <property type="entry name" value="oligo_HPY"/>
    <property type="match status" value="1"/>
</dbReference>
<protein>
    <submittedName>
        <fullName evidence="9">Oligopeptide/dipeptide ABC transporter ATP-binding protein</fullName>
    </submittedName>
</protein>
<sequence>MALLDIRDLRVAFPGPPGEGLGPTWVVDGVTLALDRGQSLALIGESGSGKSVTARSILRLNRRSASEPAPLVSGEIRFDGTDLLALPDTAMRQWRGSRIAMVFQEPMTAFDPLMSIGGQIAEAIRLHQPLGRRAARERAVELLGLMRFPDPRRQAGRFPHQVSGGMRQRAMIAMALACEPDLLIADEPTTALDVTTQAGILDLLNDLRRDLGMALLLITHDLAVAARVADHAAIMYAGGIVESGPLRTVFDQPRHPYTHALLALERLDRLVPRQRLPEIPGTVPPPAEIRSRCAFAPRCGAAGPECRSRRPSLATAALATNAPGRQVACFHPIAAGASS</sequence>
<evidence type="ECO:0000256" key="5">
    <source>
        <dbReference type="ARBA" id="ARBA00022741"/>
    </source>
</evidence>
<dbReference type="GO" id="GO:0005524">
    <property type="term" value="F:ATP binding"/>
    <property type="evidence" value="ECO:0007669"/>
    <property type="project" value="UniProtKB-KW"/>
</dbReference>
<feature type="domain" description="ABC transporter" evidence="8">
    <location>
        <begin position="4"/>
        <end position="262"/>
    </location>
</feature>
<evidence type="ECO:0000313" key="9">
    <source>
        <dbReference type="EMBL" id="MBB6255315.1"/>
    </source>
</evidence>
<keyword evidence="3" id="KW-0813">Transport</keyword>
<keyword evidence="6 9" id="KW-0067">ATP-binding</keyword>
<evidence type="ECO:0000313" key="10">
    <source>
        <dbReference type="Proteomes" id="UP000539175"/>
    </source>
</evidence>
<reference evidence="9 10" key="1">
    <citation type="submission" date="2020-08" db="EMBL/GenBank/DDBJ databases">
        <title>Genomic Encyclopedia of Type Strains, Phase IV (KMG-IV): sequencing the most valuable type-strain genomes for metagenomic binning, comparative biology and taxonomic classification.</title>
        <authorList>
            <person name="Goeker M."/>
        </authorList>
    </citation>
    <scope>NUCLEOTIDE SEQUENCE [LARGE SCALE GENOMIC DNA]</scope>
    <source>
        <strain evidence="9 10">DSM 22198</strain>
    </source>
</reference>
<dbReference type="PROSITE" id="PS50893">
    <property type="entry name" value="ABC_TRANSPORTER_2"/>
    <property type="match status" value="1"/>
</dbReference>
<dbReference type="GO" id="GO:0015833">
    <property type="term" value="P:peptide transport"/>
    <property type="evidence" value="ECO:0007669"/>
    <property type="project" value="InterPro"/>
</dbReference>
<gene>
    <name evidence="9" type="ORF">FHS74_005914</name>
</gene>
<dbReference type="Pfam" id="PF08352">
    <property type="entry name" value="oligo_HPY"/>
    <property type="match status" value="1"/>
</dbReference>
<dbReference type="RefSeq" id="WP_184807826.1">
    <property type="nucleotide sequence ID" value="NZ_JACIIZ010000030.1"/>
</dbReference>